<evidence type="ECO:0000313" key="2">
    <source>
        <dbReference type="Proteomes" id="UP001241377"/>
    </source>
</evidence>
<comment type="caution">
    <text evidence="1">The sequence shown here is derived from an EMBL/GenBank/DDBJ whole genome shotgun (WGS) entry which is preliminary data.</text>
</comment>
<name>A0ACC2VH04_9TREE</name>
<dbReference type="EMBL" id="JASBWR010000082">
    <property type="protein sequence ID" value="KAJ9097847.1"/>
    <property type="molecule type" value="Genomic_DNA"/>
</dbReference>
<sequence length="566" mass="60515">MAEGLHVNEAPGCDLFADEDGCWRDLLGRAEGAHEEEVEVEREASLPTPIPDNGTAPTPVDSARPASSDAGVDIKKPVRRKGKGRRDALWRVDAGPIDHRILSLGFVVTEPPSYLPLDTVALLPLLEAEREALALLTPEQGGPITNPRAVLSLLTSQQRKPFTLPSGTVLQPPDLDPEPRRKIVIMGDCSGVSNDAFVELAQEPSLLVHECTNAWIDPVIEKGDKGKRVRTAELDKTLIAGGGGKQSVGGPGSQPGGTEAEGTDVPEGLDFIRMEQERVRKILAAKAVVEQKARSRGHSTPDMVGAFARRVRARRVALNHFSVMFPSPHYATDAPFPSLLMETNHHSPGRPLPPIAISELHRRVLMSFIESQTTDAWHPVGGVRASAARDLMTYDVPAHELTHPEYEVIMQRTEEADRFQDLWRHEGATGITRVFGIRIAGLDKSISGIGYGWVHQRQEEEPAEGDVAAQPKGQPASTVDGEGETSSAAGDKTTAARGKGRGNNARGGAGRGRGGGHRKNKASMASVSGGLQANATGGAGGFHKDGQQPSSRGRRGHGRTKSTAAQ</sequence>
<organism evidence="1 2">
    <name type="scientific">Naganishia cerealis</name>
    <dbReference type="NCBI Taxonomy" id="610337"/>
    <lineage>
        <taxon>Eukaryota</taxon>
        <taxon>Fungi</taxon>
        <taxon>Dikarya</taxon>
        <taxon>Basidiomycota</taxon>
        <taxon>Agaricomycotina</taxon>
        <taxon>Tremellomycetes</taxon>
        <taxon>Filobasidiales</taxon>
        <taxon>Filobasidiaceae</taxon>
        <taxon>Naganishia</taxon>
    </lineage>
</organism>
<accession>A0ACC2VH04</accession>
<proteinExistence type="predicted"/>
<keyword evidence="2" id="KW-1185">Reference proteome</keyword>
<reference evidence="1" key="1">
    <citation type="submission" date="2023-04" db="EMBL/GenBank/DDBJ databases">
        <title>Draft Genome sequencing of Naganishia species isolated from polar environments using Oxford Nanopore Technology.</title>
        <authorList>
            <person name="Leo P."/>
            <person name="Venkateswaran K."/>
        </authorList>
    </citation>
    <scope>NUCLEOTIDE SEQUENCE</scope>
    <source>
        <strain evidence="1">MNA-CCFEE 5261</strain>
    </source>
</reference>
<gene>
    <name evidence="1" type="ORF">QFC19_006637</name>
</gene>
<dbReference type="Proteomes" id="UP001241377">
    <property type="component" value="Unassembled WGS sequence"/>
</dbReference>
<protein>
    <submittedName>
        <fullName evidence="1">Uncharacterized protein</fullName>
    </submittedName>
</protein>
<evidence type="ECO:0000313" key="1">
    <source>
        <dbReference type="EMBL" id="KAJ9097847.1"/>
    </source>
</evidence>